<keyword evidence="1" id="KW-0472">Membrane</keyword>
<feature type="transmembrane region" description="Helical" evidence="1">
    <location>
        <begin position="24"/>
        <end position="47"/>
    </location>
</feature>
<dbReference type="PROSITE" id="PS50231">
    <property type="entry name" value="RICIN_B_LECTIN"/>
    <property type="match status" value="2"/>
</dbReference>
<keyword evidence="1" id="KW-1133">Transmembrane helix</keyword>
<dbReference type="AlphaFoldDB" id="A0A9X1LMF8"/>
<dbReference type="InterPro" id="IPR035992">
    <property type="entry name" value="Ricin_B-like_lectins"/>
</dbReference>
<dbReference type="SUPFAM" id="SSF50370">
    <property type="entry name" value="Ricin B-like lectins"/>
    <property type="match status" value="2"/>
</dbReference>
<gene>
    <name evidence="2" type="ORF">KEC56_02540</name>
</gene>
<comment type="caution">
    <text evidence="2">The sequence shown here is derived from an EMBL/GenBank/DDBJ whole genome shotgun (WGS) entry which is preliminary data.</text>
</comment>
<sequence>MIRFRGLARPASTRSAHDGERGSALLMTVIFSVFAGGVMLVLLTVLLSQAQAAQLAQKNTRTGYAAQAGIQSTLSVLRSNTKTVGVGPSAVTYGDPTKLPATVTGTVDGVAGSTLGYSVTLKYYQLDPTARSDAWLAANALPYPLSADLTKQPKYVRIVSQGSDSAASGSTRTITALYTFTTTTVNIPGGLIRNTDSTRCLKATSATAGSTINVVPIAQCTDNTLNMWVYDTDYKLKLASTVKSATVLCITGRQWGTSANQVNATLRACAATNKAAHGNQLWSWEPPGSWVSQNEANTSRGGRWLGISGTTVIESTSAAASFEPSPSVGAGAASIDTKQIVNFSEFGRCMDVTDEQISKSFMIIYPCKQDPTGTGNDLRWNHKWNYSEPTGSAKSSAAQAIYVRAADNKYYCLTTRTLSSGNTDVYFVACSNPTNASSLNNQQKFIRNTDTVNALNAYTFQLASNPSMCLAAVPEPGYAWSHLRLITCNGSATQKWNAPAMTSGSTFGDYKEIG</sequence>
<dbReference type="RefSeq" id="WP_227529680.1">
    <property type="nucleotide sequence ID" value="NZ_JAGTTM010000001.1"/>
</dbReference>
<organism evidence="2 3">
    <name type="scientific">Microbacterium tenebrionis</name>
    <dbReference type="NCBI Taxonomy" id="2830665"/>
    <lineage>
        <taxon>Bacteria</taxon>
        <taxon>Bacillati</taxon>
        <taxon>Actinomycetota</taxon>
        <taxon>Actinomycetes</taxon>
        <taxon>Micrococcales</taxon>
        <taxon>Microbacteriaceae</taxon>
        <taxon>Microbacterium</taxon>
    </lineage>
</organism>
<reference evidence="2" key="1">
    <citation type="submission" date="2021-04" db="EMBL/GenBank/DDBJ databases">
        <title>Microbacterium tenobrionis sp. nov. and Microbacterium allomyrinae sp. nov., isolated from larvae of Tenobrio molitor and Allomyrina dichotoma, respectively.</title>
        <authorList>
            <person name="Lee S.D."/>
        </authorList>
    </citation>
    <scope>NUCLEOTIDE SEQUENCE</scope>
    <source>
        <strain evidence="2">YMB-B2</strain>
    </source>
</reference>
<protein>
    <submittedName>
        <fullName evidence="2">RICIN domain-containing protein</fullName>
    </submittedName>
</protein>
<name>A0A9X1LMF8_9MICO</name>
<accession>A0A9X1LMF8</accession>
<keyword evidence="1" id="KW-0812">Transmembrane</keyword>
<evidence type="ECO:0000313" key="2">
    <source>
        <dbReference type="EMBL" id="MCC2028413.1"/>
    </source>
</evidence>
<keyword evidence="3" id="KW-1185">Reference proteome</keyword>
<dbReference type="Proteomes" id="UP001139289">
    <property type="component" value="Unassembled WGS sequence"/>
</dbReference>
<proteinExistence type="predicted"/>
<evidence type="ECO:0000313" key="3">
    <source>
        <dbReference type="Proteomes" id="UP001139289"/>
    </source>
</evidence>
<dbReference type="EMBL" id="JAGTTM010000001">
    <property type="protein sequence ID" value="MCC2028413.1"/>
    <property type="molecule type" value="Genomic_DNA"/>
</dbReference>
<dbReference type="Gene3D" id="2.80.10.50">
    <property type="match status" value="2"/>
</dbReference>
<evidence type="ECO:0000256" key="1">
    <source>
        <dbReference type="SAM" id="Phobius"/>
    </source>
</evidence>